<dbReference type="PANTHER" id="PTHR43358">
    <property type="entry name" value="ALPHA/BETA-HYDROLASE"/>
    <property type="match status" value="1"/>
</dbReference>
<evidence type="ECO:0000256" key="1">
    <source>
        <dbReference type="SAM" id="SignalP"/>
    </source>
</evidence>
<dbReference type="InterPro" id="IPR000383">
    <property type="entry name" value="Xaa-Pro-like_dom"/>
</dbReference>
<comment type="caution">
    <text evidence="4">The sequence shown here is derived from an EMBL/GenBank/DDBJ whole genome shotgun (WGS) entry which is preliminary data.</text>
</comment>
<feature type="chain" id="PRO_5045644209" evidence="1">
    <location>
        <begin position="24"/>
        <end position="473"/>
    </location>
</feature>
<evidence type="ECO:0000313" key="4">
    <source>
        <dbReference type="EMBL" id="MBV7390096.1"/>
    </source>
</evidence>
<feature type="domain" description="Xaa-Pro dipeptidyl-peptidase-like" evidence="2">
    <location>
        <begin position="168"/>
        <end position="278"/>
    </location>
</feature>
<dbReference type="EMBL" id="JAHUZB010000002">
    <property type="protein sequence ID" value="MBV7390096.1"/>
    <property type="molecule type" value="Genomic_DNA"/>
</dbReference>
<proteinExistence type="predicted"/>
<dbReference type="InterPro" id="IPR052920">
    <property type="entry name" value="DNA-binding_regulatory"/>
</dbReference>
<dbReference type="Proteomes" id="UP000774130">
    <property type="component" value="Unassembled WGS sequence"/>
</dbReference>
<name>A0ABS6TB13_9ENTE</name>
<feature type="domain" description="Bacterial Ig-like" evidence="3">
    <location>
        <begin position="397"/>
        <end position="450"/>
    </location>
</feature>
<reference evidence="4 5" key="1">
    <citation type="submission" date="2021-06" db="EMBL/GenBank/DDBJ databases">
        <title>Enterococcus alishanensis sp. nov., a novel lactic acid bacterium isolated from fresh coffee beans.</title>
        <authorList>
            <person name="Chen Y.-S."/>
        </authorList>
    </citation>
    <scope>NUCLEOTIDE SEQUENCE [LARGE SCALE GENOMIC DNA]</scope>
    <source>
        <strain evidence="4 5">ALS3</strain>
    </source>
</reference>
<organism evidence="4 5">
    <name type="scientific">Enterococcus alishanensis</name>
    <dbReference type="NCBI Taxonomy" id="1303817"/>
    <lineage>
        <taxon>Bacteria</taxon>
        <taxon>Bacillati</taxon>
        <taxon>Bacillota</taxon>
        <taxon>Bacilli</taxon>
        <taxon>Lactobacillales</taxon>
        <taxon>Enterococcaceae</taxon>
        <taxon>Enterococcus</taxon>
    </lineage>
</organism>
<evidence type="ECO:0000259" key="3">
    <source>
        <dbReference type="Pfam" id="PF07532"/>
    </source>
</evidence>
<dbReference type="Pfam" id="PF07532">
    <property type="entry name" value="Big_4"/>
    <property type="match status" value="1"/>
</dbReference>
<dbReference type="PANTHER" id="PTHR43358:SF4">
    <property type="entry name" value="ALPHA_BETA HYDROLASE FOLD-1 DOMAIN-CONTAINING PROTEIN"/>
    <property type="match status" value="1"/>
</dbReference>
<keyword evidence="5" id="KW-1185">Reference proteome</keyword>
<dbReference type="RefSeq" id="WP_218325149.1">
    <property type="nucleotide sequence ID" value="NZ_JAHUZB010000002.1"/>
</dbReference>
<gene>
    <name evidence="4" type="ORF">KUA55_05340</name>
</gene>
<sequence>MKKTGIILVLLGNLFFSPPHTLAEATIQTNEQPLRNNIQVERDEPDFSSQKEMIDIIEEEMNNTEESNNQKLPDIVANIIFRMTFEANIPILNLKDDLIVTDDSEVGSFDWYTMNWYDQLDNTSDRYITANETYQDIHGDEINRPIKLRSRYIDNGSDTTVLINHGWRTPWNKLIKPAKFFSDEGYNVMMISNRALNGSGGKYFTFGYSEQSDLNQWIEDEVTRTAPNQKIVLMGVSMGASVVMMSQNNPHPNVAAYIEDCGFATLRDEIKHVYAGFTELIPSLKKISGDTVVEQISQRTEMTLGFSIDQIAPVDALSINQTPKLFVHGGSDDFIPLSAVEQMYDTSIGPKEKLIVAGAGHGDSYNVNPLLYQQTVQRFLQDILHKKIVSFDVHEHQVPVGTAVENLNLPEEVTVILNDGSLEAVKVSNWEAIHYDDTQVGSYTFSGTLEIENQNIINPDYLKPVLTVVSQEN</sequence>
<feature type="signal peptide" evidence="1">
    <location>
        <begin position="1"/>
        <end position="23"/>
    </location>
</feature>
<evidence type="ECO:0000259" key="2">
    <source>
        <dbReference type="Pfam" id="PF02129"/>
    </source>
</evidence>
<protein>
    <submittedName>
        <fullName evidence="4">Ig-like domain-containing protein</fullName>
    </submittedName>
</protein>
<dbReference type="InterPro" id="IPR011081">
    <property type="entry name" value="Big_4"/>
</dbReference>
<accession>A0ABS6TB13</accession>
<evidence type="ECO:0000313" key="5">
    <source>
        <dbReference type="Proteomes" id="UP000774130"/>
    </source>
</evidence>
<keyword evidence="1" id="KW-0732">Signal</keyword>
<dbReference type="Pfam" id="PF02129">
    <property type="entry name" value="Peptidase_S15"/>
    <property type="match status" value="1"/>
</dbReference>